<dbReference type="GO" id="GO:0051013">
    <property type="term" value="P:microtubule severing"/>
    <property type="evidence" value="ECO:0007669"/>
    <property type="project" value="TreeGrafter"/>
</dbReference>
<gene>
    <name evidence="3" type="ORF">Plil01_000787600</name>
</gene>
<dbReference type="Pfam" id="PF00004">
    <property type="entry name" value="AAA"/>
    <property type="match status" value="1"/>
</dbReference>
<evidence type="ECO:0000256" key="1">
    <source>
        <dbReference type="SAM" id="MobiDB-lite"/>
    </source>
</evidence>
<accession>A0A9W6TUM0</accession>
<evidence type="ECO:0000259" key="2">
    <source>
        <dbReference type="Pfam" id="PF00004"/>
    </source>
</evidence>
<feature type="domain" description="ATPase AAA-type core" evidence="2">
    <location>
        <begin position="124"/>
        <end position="236"/>
    </location>
</feature>
<feature type="compositionally biased region" description="Polar residues" evidence="1">
    <location>
        <begin position="42"/>
        <end position="54"/>
    </location>
</feature>
<sequence>MISTENKTRGAKRSGGSVTAGADTKQRKTGRGPRSAKRRESVQSTASSTNTEANQETIAGKVKYSELARENDWVDRELIEAIERDIVDHGEKITFGDIAGLEHTKQLLQETVMLPQIAPHLFTVCFAVAHECGTTFFNVSASTLSSKYRGDSEKMVRILFDMARYYEPSIIFMDEIDAIASARGAATEHEASRRFINGVSSGEHEGSRVMLLAATNLPWELDEAMRRRLTKRVYIQLPEAEARRALFELNLGRIDVGPDVKLDDLVEETEVRSW</sequence>
<dbReference type="Gene3D" id="1.10.8.60">
    <property type="match status" value="1"/>
</dbReference>
<evidence type="ECO:0000313" key="4">
    <source>
        <dbReference type="Proteomes" id="UP001165083"/>
    </source>
</evidence>
<dbReference type="GO" id="GO:0016887">
    <property type="term" value="F:ATP hydrolysis activity"/>
    <property type="evidence" value="ECO:0007669"/>
    <property type="project" value="InterPro"/>
</dbReference>
<name>A0A9W6TUM0_9STRA</name>
<proteinExistence type="predicted"/>
<dbReference type="SUPFAM" id="SSF52540">
    <property type="entry name" value="P-loop containing nucleoside triphosphate hydrolases"/>
    <property type="match status" value="1"/>
</dbReference>
<protein>
    <submittedName>
        <fullName evidence="3">Unnamed protein product</fullName>
    </submittedName>
</protein>
<feature type="compositionally biased region" description="Basic residues" evidence="1">
    <location>
        <begin position="27"/>
        <end position="37"/>
    </location>
</feature>
<comment type="caution">
    <text evidence="3">The sequence shown here is derived from an EMBL/GenBank/DDBJ whole genome shotgun (WGS) entry which is preliminary data.</text>
</comment>
<dbReference type="AlphaFoldDB" id="A0A9W6TUM0"/>
<dbReference type="InterPro" id="IPR050304">
    <property type="entry name" value="MT-severing_AAA_ATPase"/>
</dbReference>
<dbReference type="Proteomes" id="UP001165083">
    <property type="component" value="Unassembled WGS sequence"/>
</dbReference>
<dbReference type="InterPro" id="IPR027417">
    <property type="entry name" value="P-loop_NTPase"/>
</dbReference>
<dbReference type="GO" id="GO:0015630">
    <property type="term" value="C:microtubule cytoskeleton"/>
    <property type="evidence" value="ECO:0007669"/>
    <property type="project" value="TreeGrafter"/>
</dbReference>
<organism evidence="3 4">
    <name type="scientific">Phytophthora lilii</name>
    <dbReference type="NCBI Taxonomy" id="2077276"/>
    <lineage>
        <taxon>Eukaryota</taxon>
        <taxon>Sar</taxon>
        <taxon>Stramenopiles</taxon>
        <taxon>Oomycota</taxon>
        <taxon>Peronosporomycetes</taxon>
        <taxon>Peronosporales</taxon>
        <taxon>Peronosporaceae</taxon>
        <taxon>Phytophthora</taxon>
    </lineage>
</organism>
<dbReference type="PANTHER" id="PTHR23074:SF19">
    <property type="entry name" value="KATANIN P60 ATPASE-CONTAINING SUBUNIT A1"/>
    <property type="match status" value="1"/>
</dbReference>
<evidence type="ECO:0000313" key="3">
    <source>
        <dbReference type="EMBL" id="GMF20294.1"/>
    </source>
</evidence>
<dbReference type="PANTHER" id="PTHR23074">
    <property type="entry name" value="AAA DOMAIN-CONTAINING"/>
    <property type="match status" value="1"/>
</dbReference>
<keyword evidence="4" id="KW-1185">Reference proteome</keyword>
<dbReference type="InterPro" id="IPR003959">
    <property type="entry name" value="ATPase_AAA_core"/>
</dbReference>
<dbReference type="EMBL" id="BSXW01000371">
    <property type="protein sequence ID" value="GMF20294.1"/>
    <property type="molecule type" value="Genomic_DNA"/>
</dbReference>
<feature type="region of interest" description="Disordered" evidence="1">
    <location>
        <begin position="1"/>
        <end position="54"/>
    </location>
</feature>
<dbReference type="Gene3D" id="3.40.50.300">
    <property type="entry name" value="P-loop containing nucleotide triphosphate hydrolases"/>
    <property type="match status" value="1"/>
</dbReference>
<dbReference type="OrthoDB" id="5334845at2759"/>
<dbReference type="GO" id="GO:0005524">
    <property type="term" value="F:ATP binding"/>
    <property type="evidence" value="ECO:0007669"/>
    <property type="project" value="InterPro"/>
</dbReference>
<reference evidence="3" key="1">
    <citation type="submission" date="2023-04" db="EMBL/GenBank/DDBJ databases">
        <title>Phytophthora lilii NBRC 32176.</title>
        <authorList>
            <person name="Ichikawa N."/>
            <person name="Sato H."/>
            <person name="Tonouchi N."/>
        </authorList>
    </citation>
    <scope>NUCLEOTIDE SEQUENCE</scope>
    <source>
        <strain evidence="3">NBRC 32176</strain>
    </source>
</reference>